<evidence type="ECO:0000313" key="4">
    <source>
        <dbReference type="EMBL" id="TCS95219.1"/>
    </source>
</evidence>
<feature type="region of interest" description="Disordered" evidence="1">
    <location>
        <begin position="265"/>
        <end position="292"/>
    </location>
</feature>
<evidence type="ECO:0000256" key="2">
    <source>
        <dbReference type="SAM" id="Phobius"/>
    </source>
</evidence>
<evidence type="ECO:0000313" key="6">
    <source>
        <dbReference type="Proteomes" id="UP000295536"/>
    </source>
</evidence>
<evidence type="ECO:0000259" key="3">
    <source>
        <dbReference type="Pfam" id="PF11846"/>
    </source>
</evidence>
<evidence type="ECO:0000256" key="1">
    <source>
        <dbReference type="SAM" id="MobiDB-lite"/>
    </source>
</evidence>
<dbReference type="Proteomes" id="UP000315577">
    <property type="component" value="Unassembled WGS sequence"/>
</dbReference>
<organism evidence="4 6">
    <name type="scientific">Tepidimonas ignava</name>
    <dbReference type="NCBI Taxonomy" id="114249"/>
    <lineage>
        <taxon>Bacteria</taxon>
        <taxon>Pseudomonadati</taxon>
        <taxon>Pseudomonadota</taxon>
        <taxon>Betaproteobacteria</taxon>
        <taxon>Burkholderiales</taxon>
        <taxon>Tepidimonas</taxon>
    </lineage>
</organism>
<keyword evidence="7" id="KW-1185">Reference proteome</keyword>
<accession>A0A4R3L6J7</accession>
<protein>
    <submittedName>
        <fullName evidence="4">Membrane-bound Wzy-like polysaccharide polymerase</fullName>
    </submittedName>
</protein>
<reference evidence="4 6" key="1">
    <citation type="submission" date="2019-03" db="EMBL/GenBank/DDBJ databases">
        <title>Genomic Encyclopedia of Type Strains, Phase IV (KMG-IV): sequencing the most valuable type-strain genomes for metagenomic binning, comparative biology and taxonomic classification.</title>
        <authorList>
            <person name="Goeker M."/>
        </authorList>
    </citation>
    <scope>NUCLEOTIDE SEQUENCE [LARGE SCALE GENOMIC DNA]</scope>
    <source>
        <strain evidence="4 6">DSM 12034</strain>
    </source>
</reference>
<keyword evidence="2" id="KW-1133">Transmembrane helix</keyword>
<dbReference type="Pfam" id="PF11846">
    <property type="entry name" value="Wzy_C_2"/>
    <property type="match status" value="1"/>
</dbReference>
<dbReference type="EMBL" id="SMAH01000016">
    <property type="protein sequence ID" value="TCS95219.1"/>
    <property type="molecule type" value="Genomic_DNA"/>
</dbReference>
<dbReference type="InterPro" id="IPR021797">
    <property type="entry name" value="Wzy_C_2"/>
</dbReference>
<name>A0A4R3L6J7_9BURK</name>
<dbReference type="Proteomes" id="UP000295536">
    <property type="component" value="Unassembled WGS sequence"/>
</dbReference>
<dbReference type="InterPro" id="IPR051533">
    <property type="entry name" value="WaaL-like"/>
</dbReference>
<feature type="compositionally biased region" description="Polar residues" evidence="1">
    <location>
        <begin position="277"/>
        <end position="286"/>
    </location>
</feature>
<feature type="transmembrane region" description="Helical" evidence="2">
    <location>
        <begin position="110"/>
        <end position="130"/>
    </location>
</feature>
<keyword evidence="2" id="KW-0812">Transmembrane</keyword>
<comment type="caution">
    <text evidence="4">The sequence shown here is derived from an EMBL/GenBank/DDBJ whole genome shotgun (WGS) entry which is preliminary data.</text>
</comment>
<proteinExistence type="predicted"/>
<dbReference type="AlphaFoldDB" id="A0A4R3L6J7"/>
<keyword evidence="2" id="KW-0472">Membrane</keyword>
<feature type="domain" description="Virulence factor membrane-bound polymerase C-terminal" evidence="3">
    <location>
        <begin position="64"/>
        <end position="234"/>
    </location>
</feature>
<dbReference type="EMBL" id="VJNC01000017">
    <property type="protein sequence ID" value="TSE19366.1"/>
    <property type="molecule type" value="Genomic_DNA"/>
</dbReference>
<evidence type="ECO:0000313" key="5">
    <source>
        <dbReference type="EMBL" id="TSE19366.1"/>
    </source>
</evidence>
<feature type="transmembrane region" description="Helical" evidence="2">
    <location>
        <begin position="63"/>
        <end position="80"/>
    </location>
</feature>
<dbReference type="PANTHER" id="PTHR37422:SF21">
    <property type="entry name" value="EXOQ-LIKE PROTEIN"/>
    <property type="match status" value="1"/>
</dbReference>
<feature type="transmembrane region" description="Helical" evidence="2">
    <location>
        <begin position="30"/>
        <end position="51"/>
    </location>
</feature>
<dbReference type="PANTHER" id="PTHR37422">
    <property type="entry name" value="TEICHURONIC ACID BIOSYNTHESIS PROTEIN TUAE"/>
    <property type="match status" value="1"/>
</dbReference>
<evidence type="ECO:0000313" key="7">
    <source>
        <dbReference type="Proteomes" id="UP000315577"/>
    </source>
</evidence>
<reference evidence="5 7" key="2">
    <citation type="submission" date="2019-07" db="EMBL/GenBank/DDBJ databases">
        <title>Tepidimonas ignava SPS-1037 draft genome.</title>
        <authorList>
            <person name="Da Costa M.S."/>
            <person name="Froufe H.J.C."/>
            <person name="Egas C."/>
            <person name="Albuquerque L."/>
        </authorList>
    </citation>
    <scope>NUCLEOTIDE SEQUENCE [LARGE SCALE GENOMIC DNA]</scope>
    <source>
        <strain evidence="5 7">SPS-1037</strain>
    </source>
</reference>
<sequence length="292" mass="32741">MAEAHLRLSPVYGAIDYRIAAHAHNTVLDLLLMFGIPLGATVAACVAWLWWRAWRAAQEPAQLWVWLMGTAMLVHALLEYPLHYGFFLWLWCLLAGHLTGAPGRPIHLRWPLLASLVWLMLSVAAAYPIWRGYLEVEKLYTLLRQQGTNAVRVGLPAVHPWSRALYPGLLARLDWLTRPTSDIAALSDEEMQQLVRTAHGYPLPGLLWRTTLAYAYRGDAQSAAWYGQRLCSMFHPGLCEQAVKEWPELGKDRANWPDLPWQAWLEAPVPGRPPPSSTVGAATSQADARGSE</sequence>
<gene>
    <name evidence="4" type="ORF">EDC36_11655</name>
    <name evidence="5" type="ORF">Tigna_02259</name>
</gene>